<dbReference type="PANTHER" id="PTHR30518">
    <property type="entry name" value="ENDOLYTIC MUREIN TRANSGLYCOSYLASE"/>
    <property type="match status" value="1"/>
</dbReference>
<evidence type="ECO:0000256" key="1">
    <source>
        <dbReference type="ARBA" id="ARBA00022475"/>
    </source>
</evidence>
<dbReference type="eggNOG" id="COG1559">
    <property type="taxonomic scope" value="Bacteria"/>
</dbReference>
<keyword evidence="6 7" id="KW-0961">Cell wall biogenesis/degradation</keyword>
<dbReference type="Gene3D" id="3.30.1490.480">
    <property type="entry name" value="Endolytic murein transglycosylase"/>
    <property type="match status" value="1"/>
</dbReference>
<dbReference type="AlphaFoldDB" id="M1MXW9"/>
<dbReference type="Proteomes" id="UP000011723">
    <property type="component" value="Chromosome"/>
</dbReference>
<dbReference type="KEGG" id="chn:A605_07910"/>
<dbReference type="EC" id="4.2.2.29" evidence="7"/>
<dbReference type="HOGENOM" id="CLU_025574_4_1_11"/>
<dbReference type="EMBL" id="CP003697">
    <property type="protein sequence ID" value="AGF72584.1"/>
    <property type="molecule type" value="Genomic_DNA"/>
</dbReference>
<keyword evidence="2 7" id="KW-0812">Transmembrane</keyword>
<dbReference type="GO" id="GO:0009252">
    <property type="term" value="P:peptidoglycan biosynthetic process"/>
    <property type="evidence" value="ECO:0007669"/>
    <property type="project" value="UniProtKB-UniRule"/>
</dbReference>
<evidence type="ECO:0000256" key="7">
    <source>
        <dbReference type="HAMAP-Rule" id="MF_02065"/>
    </source>
</evidence>
<keyword evidence="10" id="KW-1185">Reference proteome</keyword>
<sequence length="413" mass="44270">MSTTNPMTQSRDRGRSTALPPRGQGGRRMEPKYIKRRQRGMALFIAAVVLIIGAVIYIGVQVSGDESQTTATDYEGTGNGVTQLVEIPEGSSISQLGPELEERGIVATDSAFQTAAAANPDASSVQPGFYRLQEEMSAESAVAALLDPANRVELLDIHGGATLMDVSVIGGDVRPGIYSQISAVTCAEGSPNCIPAEELQNVAATADLAELGVPEWAREPVAAREGDPKRLEGLIVPGQYVVNPTLDAQGILSDLLTRSATTYNDTGIVERAQAIGLTPYELLTAASLVEREAPAGEFDKVARVILNRLEEPMRLEFDSTVNYGLSEVEVATTDEDRARETPWNTYAKDGLPETPIAAASIQAIEAMENPAEGDWLFFVTIDQDGTTVFNNTFDEHLEDVQTALESGVLDQSR</sequence>
<dbReference type="GO" id="GO:0008932">
    <property type="term" value="F:lytic endotransglycosylase activity"/>
    <property type="evidence" value="ECO:0007669"/>
    <property type="project" value="UniProtKB-UniRule"/>
</dbReference>
<protein>
    <recommendedName>
        <fullName evidence="7">Endolytic murein transglycosylase</fullName>
        <ecNumber evidence="7">4.2.2.29</ecNumber>
    </recommendedName>
    <alternativeName>
        <fullName evidence="7">Peptidoglycan lytic transglycosylase</fullName>
    </alternativeName>
    <alternativeName>
        <fullName evidence="7">Peptidoglycan polymerization terminase</fullName>
    </alternativeName>
</protein>
<dbReference type="STRING" id="1121362.A605_07910"/>
<comment type="function">
    <text evidence="7">Functions as a peptidoglycan terminase that cleaves nascent peptidoglycan strands endolytically to terminate their elongation.</text>
</comment>
<comment type="subcellular location">
    <subcellularLocation>
        <location evidence="7">Cell membrane</location>
        <topology evidence="7">Single-pass membrane protein</topology>
    </subcellularLocation>
</comment>
<evidence type="ECO:0000256" key="2">
    <source>
        <dbReference type="ARBA" id="ARBA00022692"/>
    </source>
</evidence>
<dbReference type="PATRIC" id="fig|1121362.3.peg.1597"/>
<evidence type="ECO:0000256" key="3">
    <source>
        <dbReference type="ARBA" id="ARBA00022989"/>
    </source>
</evidence>
<feature type="region of interest" description="Disordered" evidence="8">
    <location>
        <begin position="1"/>
        <end position="31"/>
    </location>
</feature>
<evidence type="ECO:0000256" key="6">
    <source>
        <dbReference type="ARBA" id="ARBA00023316"/>
    </source>
</evidence>
<dbReference type="PANTHER" id="PTHR30518:SF2">
    <property type="entry name" value="ENDOLYTIC MUREIN TRANSGLYCOSYLASE"/>
    <property type="match status" value="1"/>
</dbReference>
<evidence type="ECO:0000256" key="8">
    <source>
        <dbReference type="SAM" id="MobiDB-lite"/>
    </source>
</evidence>
<reference evidence="9 10" key="1">
    <citation type="journal article" date="2012" name="Stand. Genomic Sci.">
        <title>Genome sequence of the halotolerant bacterium Corynebacterium halotolerans type strain YIM 70093(T) (= DSM 44683(T)).</title>
        <authorList>
            <person name="Ruckert C."/>
            <person name="Albersmeier A."/>
            <person name="Al-Dilaimi A."/>
            <person name="Niehaus K."/>
            <person name="Szczepanowski R."/>
            <person name="Kalinowski J."/>
        </authorList>
    </citation>
    <scope>NUCLEOTIDE SEQUENCE [LARGE SCALE GENOMIC DNA]</scope>
    <source>
        <strain evidence="9">YIM 70093</strain>
    </source>
</reference>
<dbReference type="InterPro" id="IPR003770">
    <property type="entry name" value="MLTG-like"/>
</dbReference>
<evidence type="ECO:0000313" key="10">
    <source>
        <dbReference type="Proteomes" id="UP000011723"/>
    </source>
</evidence>
<proteinExistence type="inferred from homology"/>
<organism evidence="9 10">
    <name type="scientific">Corynebacterium halotolerans YIM 70093 = DSM 44683</name>
    <dbReference type="NCBI Taxonomy" id="1121362"/>
    <lineage>
        <taxon>Bacteria</taxon>
        <taxon>Bacillati</taxon>
        <taxon>Actinomycetota</taxon>
        <taxon>Actinomycetes</taxon>
        <taxon>Mycobacteriales</taxon>
        <taxon>Corynebacteriaceae</taxon>
        <taxon>Corynebacterium</taxon>
    </lineage>
</organism>
<keyword evidence="3 7" id="KW-1133">Transmembrane helix</keyword>
<dbReference type="HAMAP" id="MF_02065">
    <property type="entry name" value="MltG"/>
    <property type="match status" value="1"/>
</dbReference>
<dbReference type="NCBIfam" id="TIGR00247">
    <property type="entry name" value="endolytic transglycosylase MltG"/>
    <property type="match status" value="1"/>
</dbReference>
<evidence type="ECO:0000256" key="5">
    <source>
        <dbReference type="ARBA" id="ARBA00023239"/>
    </source>
</evidence>
<gene>
    <name evidence="7" type="primary">mltG</name>
    <name evidence="9" type="ORF">A605_07910</name>
</gene>
<accession>M1MXW9</accession>
<evidence type="ECO:0000313" key="9">
    <source>
        <dbReference type="EMBL" id="AGF72584.1"/>
    </source>
</evidence>
<evidence type="ECO:0000256" key="4">
    <source>
        <dbReference type="ARBA" id="ARBA00023136"/>
    </source>
</evidence>
<name>M1MXW9_9CORY</name>
<dbReference type="GO" id="GO:0071555">
    <property type="term" value="P:cell wall organization"/>
    <property type="evidence" value="ECO:0007669"/>
    <property type="project" value="UniProtKB-KW"/>
</dbReference>
<keyword evidence="1 7" id="KW-1003">Cell membrane</keyword>
<keyword evidence="5 7" id="KW-0456">Lyase</keyword>
<keyword evidence="4 7" id="KW-0472">Membrane</keyword>
<comment type="similarity">
    <text evidence="7">Belongs to the transglycosylase MltG family.</text>
</comment>
<dbReference type="Pfam" id="PF02618">
    <property type="entry name" value="YceG"/>
    <property type="match status" value="1"/>
</dbReference>
<comment type="catalytic activity">
    <reaction evidence="7">
        <text>a peptidoglycan chain = a peptidoglycan chain with N-acetyl-1,6-anhydromuramyl-[peptide] at the reducing end + a peptidoglycan chain with N-acetylglucosamine at the non-reducing end.</text>
        <dbReference type="EC" id="4.2.2.29"/>
    </reaction>
</comment>
<feature type="transmembrane region" description="Helical" evidence="7">
    <location>
        <begin position="41"/>
        <end position="60"/>
    </location>
</feature>
<dbReference type="GO" id="GO:0005886">
    <property type="term" value="C:plasma membrane"/>
    <property type="evidence" value="ECO:0007669"/>
    <property type="project" value="UniProtKB-SubCell"/>
</dbReference>
<feature type="site" description="Important for catalytic activity" evidence="7">
    <location>
        <position position="292"/>
    </location>
</feature>